<dbReference type="Pfam" id="PF03963">
    <property type="entry name" value="FlgD"/>
    <property type="match status" value="1"/>
</dbReference>
<comment type="caution">
    <text evidence="5">The sequence shown here is derived from an EMBL/GenBank/DDBJ whole genome shotgun (WGS) entry which is preliminary data.</text>
</comment>
<dbReference type="Proteomes" id="UP000518887">
    <property type="component" value="Unassembled WGS sequence"/>
</dbReference>
<accession>A0A7W8G9P6</accession>
<dbReference type="EMBL" id="JACHFQ010000005">
    <property type="protein sequence ID" value="MBB5226391.1"/>
    <property type="molecule type" value="Genomic_DNA"/>
</dbReference>
<evidence type="ECO:0000256" key="4">
    <source>
        <dbReference type="ARBA" id="ARBA00024746"/>
    </source>
</evidence>
<dbReference type="GO" id="GO:0044781">
    <property type="term" value="P:bacterial-type flagellum organization"/>
    <property type="evidence" value="ECO:0007669"/>
    <property type="project" value="UniProtKB-KW"/>
</dbReference>
<evidence type="ECO:0000313" key="5">
    <source>
        <dbReference type="EMBL" id="MBB5226391.1"/>
    </source>
</evidence>
<keyword evidence="5" id="KW-0282">Flagellum</keyword>
<dbReference type="RefSeq" id="WP_184659606.1">
    <property type="nucleotide sequence ID" value="NZ_CP031518.1"/>
</dbReference>
<dbReference type="AlphaFoldDB" id="A0A7W8G9P6"/>
<proteinExistence type="inferred from homology"/>
<organism evidence="5 6">
    <name type="scientific">Treponema ruminis</name>
    <dbReference type="NCBI Taxonomy" id="744515"/>
    <lineage>
        <taxon>Bacteria</taxon>
        <taxon>Pseudomonadati</taxon>
        <taxon>Spirochaetota</taxon>
        <taxon>Spirochaetia</taxon>
        <taxon>Spirochaetales</taxon>
        <taxon>Treponemataceae</taxon>
        <taxon>Treponema</taxon>
    </lineage>
</organism>
<name>A0A7W8G9P6_9SPIR</name>
<comment type="similarity">
    <text evidence="1">Belongs to the FlgD family.</text>
</comment>
<keyword evidence="5" id="KW-0969">Cilium</keyword>
<dbReference type="NCBIfam" id="NF007197">
    <property type="entry name" value="PRK09618.1"/>
    <property type="match status" value="1"/>
</dbReference>
<gene>
    <name evidence="5" type="ORF">HNP76_001764</name>
</gene>
<keyword evidence="5" id="KW-0966">Cell projection</keyword>
<keyword evidence="3" id="KW-1005">Bacterial flagellum biogenesis</keyword>
<reference evidence="5 6" key="1">
    <citation type="submission" date="2020-08" db="EMBL/GenBank/DDBJ databases">
        <title>Genomic Encyclopedia of Type Strains, Phase IV (KMG-IV): sequencing the most valuable type-strain genomes for metagenomic binning, comparative biology and taxonomic classification.</title>
        <authorList>
            <person name="Goeker M."/>
        </authorList>
    </citation>
    <scope>NUCLEOTIDE SEQUENCE [LARGE SCALE GENOMIC DNA]</scope>
    <source>
        <strain evidence="5 6">DSM 103462</strain>
    </source>
</reference>
<evidence type="ECO:0000313" key="6">
    <source>
        <dbReference type="Proteomes" id="UP000518887"/>
    </source>
</evidence>
<keyword evidence="6" id="KW-1185">Reference proteome</keyword>
<protein>
    <recommendedName>
        <fullName evidence="2">Basal-body rod modification protein FlgD</fullName>
    </recommendedName>
</protein>
<evidence type="ECO:0000256" key="3">
    <source>
        <dbReference type="ARBA" id="ARBA00022795"/>
    </source>
</evidence>
<evidence type="ECO:0000256" key="2">
    <source>
        <dbReference type="ARBA" id="ARBA00016013"/>
    </source>
</evidence>
<comment type="function">
    <text evidence="4">Required for flagellar hook formation. May act as a scaffolding protein.</text>
</comment>
<sequence length="155" mass="17275">MEMTATNINTTMSAQDKFKVDNVVNGFNKKLDAELRQGRVASKELGKDDFLKLLMAQMTNQDPTSPMENTEFIAQMAQFSSLEQMTNMSQNFERMTAMFNSSEAQSLLGRTVQIDLGAEQATTGVVEAATRGNTPQVQVNGMFYDMNKIKTVYGF</sequence>
<dbReference type="InterPro" id="IPR005648">
    <property type="entry name" value="FlgD"/>
</dbReference>
<evidence type="ECO:0000256" key="1">
    <source>
        <dbReference type="ARBA" id="ARBA00010577"/>
    </source>
</evidence>